<dbReference type="PANTHER" id="PTHR12205:SF0">
    <property type="entry name" value="CENTROMERE_KINETOCHORE PROTEIN ZW10 HOMOLOG"/>
    <property type="match status" value="1"/>
</dbReference>
<dbReference type="InterPro" id="IPR048344">
    <property type="entry name" value="Zw10_middle"/>
</dbReference>
<dbReference type="GO" id="GO:0007094">
    <property type="term" value="P:mitotic spindle assembly checkpoint signaling"/>
    <property type="evidence" value="ECO:0007669"/>
    <property type="project" value="TreeGrafter"/>
</dbReference>
<evidence type="ECO:0000259" key="2">
    <source>
        <dbReference type="Pfam" id="PF20666"/>
    </source>
</evidence>
<dbReference type="GeneID" id="109536591"/>
<dbReference type="InterPro" id="IPR055148">
    <property type="entry name" value="ZW10_C_2"/>
</dbReference>
<dbReference type="PANTHER" id="PTHR12205">
    <property type="entry name" value="CENTROMERE/KINETOCHORE PROTEIN ZW10"/>
    <property type="match status" value="1"/>
</dbReference>
<evidence type="ECO:0008006" key="6">
    <source>
        <dbReference type="Google" id="ProtNLM"/>
    </source>
</evidence>
<dbReference type="KEGG" id="dpa:109536591"/>
<feature type="domain" description="Centromere/kinetochore protein zw10 C-terminal" evidence="2">
    <location>
        <begin position="408"/>
        <end position="494"/>
    </location>
</feature>
<protein>
    <recommendedName>
        <fullName evidence="6">Centromere/kinetochore protein zw10 homolog</fullName>
    </recommendedName>
</protein>
<dbReference type="GO" id="GO:0006888">
    <property type="term" value="P:endoplasmic reticulum to Golgi vesicle-mediated transport"/>
    <property type="evidence" value="ECO:0007669"/>
    <property type="project" value="TreeGrafter"/>
</dbReference>
<proteinExistence type="predicted"/>
<dbReference type="AlphaFoldDB" id="A0AAR5PBI4"/>
<accession>A0AAR5PBI4</accession>
<dbReference type="InterPro" id="IPR046362">
    <property type="entry name" value="Zw10/DSL1_C_sf"/>
</dbReference>
<evidence type="ECO:0000259" key="1">
    <source>
        <dbReference type="Pfam" id="PF20665"/>
    </source>
</evidence>
<reference evidence="5" key="1">
    <citation type="journal article" date="2013" name="Genome Biol.">
        <title>Draft genome of the mountain pine beetle, Dendroctonus ponderosae Hopkins, a major forest pest.</title>
        <authorList>
            <person name="Keeling C.I."/>
            <person name="Yuen M.M."/>
            <person name="Liao N.Y."/>
            <person name="Docking T.R."/>
            <person name="Chan S.K."/>
            <person name="Taylor G.A."/>
            <person name="Palmquist D.L."/>
            <person name="Jackman S.D."/>
            <person name="Nguyen A."/>
            <person name="Li M."/>
            <person name="Henderson H."/>
            <person name="Janes J.K."/>
            <person name="Zhao Y."/>
            <person name="Pandoh P."/>
            <person name="Moore R."/>
            <person name="Sperling F.A."/>
            <person name="Huber D.P."/>
            <person name="Birol I."/>
            <person name="Jones S.J."/>
            <person name="Bohlmann J."/>
        </authorList>
    </citation>
    <scope>NUCLEOTIDE SEQUENCE</scope>
</reference>
<dbReference type="Proteomes" id="UP000019118">
    <property type="component" value="Unassembled WGS sequence"/>
</dbReference>
<dbReference type="EnsemblMetazoa" id="XM_019902876.1">
    <property type="protein sequence ID" value="XP_019758435.1"/>
    <property type="gene ID" value="LOC109536591"/>
</dbReference>
<dbReference type="GO" id="GO:1990423">
    <property type="term" value="C:RZZ complex"/>
    <property type="evidence" value="ECO:0007669"/>
    <property type="project" value="TreeGrafter"/>
</dbReference>
<dbReference type="Pfam" id="PF20666">
    <property type="entry name" value="ZW10_C"/>
    <property type="match status" value="1"/>
</dbReference>
<reference evidence="4" key="2">
    <citation type="submission" date="2024-08" db="UniProtKB">
        <authorList>
            <consortium name="EnsemblMetazoa"/>
        </authorList>
    </citation>
    <scope>IDENTIFICATION</scope>
</reference>
<sequence length="662" mass="75621">MSFVSNILEAATNVDLNQSLSDIRTDIEILRKHILEHVDDVFVKYKHRNTLNGMHVTELLRCQQALDELEGRIELSLNTKLQSAVNRNLPKNVQEKLKIVECTLQGLLSIRSILTLIDDLKNQLEHAQYDGCDQAIQSLKNIFKDVPTDESIRKAVETLQMVVADRESTLHQKLGKKFADNIDIICDDAKYTTTIKIRKQNEEMENIVSALCSCVEREAFLHQLANDLWKYIFVPIINKSVILTENEDAAYNLLTVREESRNKANYSTVFNNLEQVVNFLAANLPYTISETTTVLQYIGADFNSQLSDLIVKNCLKDTILSDVQELQNYKIVIDATDKLQKTLLESQIFTSATPSILEYVGQEKNICIDKMCRKYTTQAKEIMKKSLLDLVEVGVAHNPQDPLGSNLEFPQCSVSRHVEELLIFCDQLLKPPAVESPKCDSDAKRFIAVCNIMSTYCVFVPEFHKPYLSSDNAMPQAAAVFMNNCLYIACKSATWDKLYAKHLKPLDFFNFLAEAINMSTTGRHIFIQYVLKQLKETDETMKEAKLDGTVIMKLQPNTKKCIRQCLKQLEKLERVWRKILSFDKYNKTIGSFVNVLCKHLVSDTSKFKNIENGVREELLDVINLILNGAPKLFITPDQMALYVPLWDKLNEFVFELNSVQIS</sequence>
<name>A0AAR5PBI4_DENPD</name>
<evidence type="ECO:0000259" key="3">
    <source>
        <dbReference type="Pfam" id="PF22766"/>
    </source>
</evidence>
<keyword evidence="5" id="KW-1185">Reference proteome</keyword>
<feature type="domain" description="Centromere/kinetochore protein zw10 middle" evidence="1">
    <location>
        <begin position="181"/>
        <end position="383"/>
    </location>
</feature>
<dbReference type="Gene3D" id="1.10.357.150">
    <property type="match status" value="1"/>
</dbReference>
<organism evidence="4 5">
    <name type="scientific">Dendroctonus ponderosae</name>
    <name type="common">Mountain pine beetle</name>
    <dbReference type="NCBI Taxonomy" id="77166"/>
    <lineage>
        <taxon>Eukaryota</taxon>
        <taxon>Metazoa</taxon>
        <taxon>Ecdysozoa</taxon>
        <taxon>Arthropoda</taxon>
        <taxon>Hexapoda</taxon>
        <taxon>Insecta</taxon>
        <taxon>Pterygota</taxon>
        <taxon>Neoptera</taxon>
        <taxon>Endopterygota</taxon>
        <taxon>Coleoptera</taxon>
        <taxon>Polyphaga</taxon>
        <taxon>Cucujiformia</taxon>
        <taxon>Curculionidae</taxon>
        <taxon>Scolytinae</taxon>
        <taxon>Dendroctonus</taxon>
    </lineage>
</organism>
<dbReference type="Pfam" id="PF20665">
    <property type="entry name" value="Zw10_middle"/>
    <property type="match status" value="1"/>
</dbReference>
<feature type="domain" description="ZW10 C-terminal helical" evidence="3">
    <location>
        <begin position="560"/>
        <end position="656"/>
    </location>
</feature>
<evidence type="ECO:0000313" key="5">
    <source>
        <dbReference type="Proteomes" id="UP000019118"/>
    </source>
</evidence>
<dbReference type="InterPro" id="IPR048343">
    <property type="entry name" value="ZW10_C"/>
</dbReference>
<dbReference type="GO" id="GO:0005737">
    <property type="term" value="C:cytoplasm"/>
    <property type="evidence" value="ECO:0007669"/>
    <property type="project" value="GOC"/>
</dbReference>
<dbReference type="Pfam" id="PF22766">
    <property type="entry name" value="ZW10_C2"/>
    <property type="match status" value="1"/>
</dbReference>
<evidence type="ECO:0000313" key="4">
    <source>
        <dbReference type="EnsemblMetazoa" id="XP_019758435.1"/>
    </source>
</evidence>